<comment type="caution">
    <text evidence="1">The sequence shown here is derived from an EMBL/GenBank/DDBJ whole genome shotgun (WGS) entry which is preliminary data.</text>
</comment>
<proteinExistence type="predicted"/>
<reference evidence="1 2" key="1">
    <citation type="journal article" date="2022" name="Genome Biol. Evol.">
        <title>The Spruce Budworm Genome: Reconstructing the Evolutionary History of Antifreeze Proteins.</title>
        <authorList>
            <person name="Beliveau C."/>
            <person name="Gagne P."/>
            <person name="Picq S."/>
            <person name="Vernygora O."/>
            <person name="Keeling C.I."/>
            <person name="Pinkney K."/>
            <person name="Doucet D."/>
            <person name="Wen F."/>
            <person name="Johnston J.S."/>
            <person name="Maaroufi H."/>
            <person name="Boyle B."/>
            <person name="Laroche J."/>
            <person name="Dewar K."/>
            <person name="Juretic N."/>
            <person name="Blackburn G."/>
            <person name="Nisole A."/>
            <person name="Brunet B."/>
            <person name="Brandao M."/>
            <person name="Lumley L."/>
            <person name="Duan J."/>
            <person name="Quan G."/>
            <person name="Lucarotti C.J."/>
            <person name="Roe A.D."/>
            <person name="Sperling F.A.H."/>
            <person name="Levesque R.C."/>
            <person name="Cusson M."/>
        </authorList>
    </citation>
    <scope>NUCLEOTIDE SEQUENCE [LARGE SCALE GENOMIC DNA]</scope>
    <source>
        <strain evidence="1">Glfc:IPQL:Cfum</strain>
    </source>
</reference>
<evidence type="ECO:0000313" key="2">
    <source>
        <dbReference type="Proteomes" id="UP001064048"/>
    </source>
</evidence>
<evidence type="ECO:0000313" key="1">
    <source>
        <dbReference type="EMBL" id="KAI8424754.1"/>
    </source>
</evidence>
<gene>
    <name evidence="1" type="ORF">MSG28_006702</name>
</gene>
<protein>
    <submittedName>
        <fullName evidence="1">Uncharacterized protein</fullName>
    </submittedName>
</protein>
<organism evidence="1 2">
    <name type="scientific">Choristoneura fumiferana</name>
    <name type="common">Spruce budworm moth</name>
    <name type="synonym">Archips fumiferana</name>
    <dbReference type="NCBI Taxonomy" id="7141"/>
    <lineage>
        <taxon>Eukaryota</taxon>
        <taxon>Metazoa</taxon>
        <taxon>Ecdysozoa</taxon>
        <taxon>Arthropoda</taxon>
        <taxon>Hexapoda</taxon>
        <taxon>Insecta</taxon>
        <taxon>Pterygota</taxon>
        <taxon>Neoptera</taxon>
        <taxon>Endopterygota</taxon>
        <taxon>Lepidoptera</taxon>
        <taxon>Glossata</taxon>
        <taxon>Ditrysia</taxon>
        <taxon>Tortricoidea</taxon>
        <taxon>Tortricidae</taxon>
        <taxon>Tortricinae</taxon>
        <taxon>Choristoneura</taxon>
    </lineage>
</organism>
<accession>A0ACC0JL00</accession>
<dbReference type="EMBL" id="CM046111">
    <property type="protein sequence ID" value="KAI8424754.1"/>
    <property type="molecule type" value="Genomic_DNA"/>
</dbReference>
<sequence length="1136" mass="127502">MKTRFNTYDIICMVTELQKLIGMRVNQVYDIDNKSYLIRLQRSEEKAVLLLESASRLHTTHFEWPKNVAPSGFTMKLRKHLKNKRLEKLSQLGIDRIVDLQFGSGEAAYHVILELYDRGNIVLTDYEWTILNVLRPHVEGDKVRFAVKEKYPLDRAKSNFEPPDEEGLKKILANSKPGDNLKKILNPNLEYGPAIIDHVLLEQGLTGNMKVSSDPNKGFFAERDLPKLAAAVKRAEELLASAQKEVAKGFITQKKEERPNPTGDGKDFFITNVEFHPMLYNQHQKQPYAEYDSFDRAVDEFFSALEGQKIDLKTIQVEREAMKKLQNVRKDHEKRVTELEQVQVTDRQAAELISRNEPLVEQARLAVQAAIANQMSWDDIKELVKTAQENADPVASCIKQLKLQTNHITLQLTDPYDDEDVQPMCVDIDLSLTAFANARKYYDLKRNAAKKQQKTLESADKALKSAERRTKQTLKEAQTISSISKARRTYWFEKFFWFISSDNYLVIGGRDQQQNELLVKRYMRATDIYVHAEVSGAASVIIKNPAAAPAPVPPRTLAEAGQAAVAYSVAWEAKVLTSAWWVHAHQVSKSAPTGEYLTTGSFMIRGRKNYLLPQHLANGVQFYVPGELLFFVWDPHVSRQVSMSAPTGEYHTTGSFMIRGRKNYLLPQHLQMGFSFMFRLEDSCIEKHRDERKSVIPDDASDAASLASDAVSLAPPASEQDEQDEEIAVSDDGEGTIPVTVRMRKKRTKRRVGRSPRRTKLDDIDEDSEDEAFPDTHIQDRPRNWGSDHEVKDAHHVRGDDKPSFPALPKKTGKKQNSKEHKKDPKQEEKKEPTIKRGQRSKLKKIKEKYKDQDEEDRALMMDLLQSANTKDTKKSQKKALAKAKPGKAARGPKIPMPAPQILEAEDDDAEPEPDAEPETLVSLAGDLPAAGDVPEKPPSNNPEQNIRTSSVAGTLGHRSPAAGGQSNQCPTRPKPRLNTSTDLMVVGPCARSARIATTILLANPAVKQQCLHCCVSWRIRQPAEQQAGAGAGAGADAEALAQLTGCPFAEDELLFAVPVVAPYSALHNYKYKVKLTPGNSKRGKAAKTAVQVFIRDKTCSPREKDLLKAVKEENVARNFPGKVKLSAPQLHKHKK</sequence>
<keyword evidence="2" id="KW-1185">Reference proteome</keyword>
<name>A0ACC0JL00_CHOFU</name>
<dbReference type="Proteomes" id="UP001064048">
    <property type="component" value="Chromosome 11"/>
</dbReference>